<dbReference type="SMART" id="SM00530">
    <property type="entry name" value="HTH_XRE"/>
    <property type="match status" value="1"/>
</dbReference>
<reference evidence="2 3" key="1">
    <citation type="submission" date="2018-01" db="EMBL/GenBank/DDBJ databases">
        <title>Whole genome analyses suggest that Burkholderia sensu lato contains two further novel genera in the rhizoxinica-symbiotica group Mycetohabitans gen. nov., and Trinickia gen. nov.: implications for the evolution of diazotrophy and nodulation in the Burkholderiaceae.</title>
        <authorList>
            <person name="Estrada-de los Santos P."/>
            <person name="Palmer M."/>
            <person name="Chavez-Ramirez B."/>
            <person name="Beukes C."/>
            <person name="Steenkamp E.T."/>
            <person name="Hirsch A.M."/>
            <person name="Manyaka P."/>
            <person name="Maluk M."/>
            <person name="Lafos M."/>
            <person name="Crook M."/>
            <person name="Gross E."/>
            <person name="Simon M.F."/>
            <person name="Bueno dos Reis Junior F."/>
            <person name="Poole P.S."/>
            <person name="Venter S.N."/>
            <person name="James E.K."/>
        </authorList>
    </citation>
    <scope>NUCLEOTIDE SEQUENCE [LARGE SCALE GENOMIC DNA]</scope>
    <source>
        <strain evidence="2 3">GP25-8</strain>
    </source>
</reference>
<feature type="domain" description="HTH cro/C1-type" evidence="1">
    <location>
        <begin position="8"/>
        <end position="62"/>
    </location>
</feature>
<dbReference type="InterPro" id="IPR010982">
    <property type="entry name" value="Lambda_DNA-bd_dom_sf"/>
</dbReference>
<dbReference type="PROSITE" id="PS50943">
    <property type="entry name" value="HTH_CROC1"/>
    <property type="match status" value="1"/>
</dbReference>
<dbReference type="InterPro" id="IPR001387">
    <property type="entry name" value="Cro/C1-type_HTH"/>
</dbReference>
<gene>
    <name evidence="2" type="ORF">C0Z19_21810</name>
</gene>
<dbReference type="Proteomes" id="UP000235347">
    <property type="component" value="Unassembled WGS sequence"/>
</dbReference>
<dbReference type="GO" id="GO:0003677">
    <property type="term" value="F:DNA binding"/>
    <property type="evidence" value="ECO:0007669"/>
    <property type="project" value="InterPro"/>
</dbReference>
<sequence>MRTIGQRIRHARQQRGLSQEKLAQACRCARFAIMGLEQDSRDVDAFLFIEIGKALGVSLDWLAFGIGFDGADIDAVHRHSDDQREEVSAC</sequence>
<evidence type="ECO:0000313" key="2">
    <source>
        <dbReference type="EMBL" id="PMS19270.1"/>
    </source>
</evidence>
<keyword evidence="3" id="KW-1185">Reference proteome</keyword>
<name>A0A2N7VQ35_9BURK</name>
<proteinExistence type="predicted"/>
<protein>
    <recommendedName>
        <fullName evidence="1">HTH cro/C1-type domain-containing protein</fullName>
    </recommendedName>
</protein>
<dbReference type="Pfam" id="PF01381">
    <property type="entry name" value="HTH_3"/>
    <property type="match status" value="1"/>
</dbReference>
<accession>A0A2N7VQ35</accession>
<evidence type="ECO:0000313" key="3">
    <source>
        <dbReference type="Proteomes" id="UP000235347"/>
    </source>
</evidence>
<dbReference type="EMBL" id="PNYB01000022">
    <property type="protein sequence ID" value="PMS19270.1"/>
    <property type="molecule type" value="Genomic_DNA"/>
</dbReference>
<organism evidence="2 3">
    <name type="scientific">Trinickia soli</name>
    <dbReference type="NCBI Taxonomy" id="380675"/>
    <lineage>
        <taxon>Bacteria</taxon>
        <taxon>Pseudomonadati</taxon>
        <taxon>Pseudomonadota</taxon>
        <taxon>Betaproteobacteria</taxon>
        <taxon>Burkholderiales</taxon>
        <taxon>Burkholderiaceae</taxon>
        <taxon>Trinickia</taxon>
    </lineage>
</organism>
<dbReference type="SUPFAM" id="SSF47413">
    <property type="entry name" value="lambda repressor-like DNA-binding domains"/>
    <property type="match status" value="1"/>
</dbReference>
<comment type="caution">
    <text evidence="2">The sequence shown here is derived from an EMBL/GenBank/DDBJ whole genome shotgun (WGS) entry which is preliminary data.</text>
</comment>
<dbReference type="Gene3D" id="1.10.260.40">
    <property type="entry name" value="lambda repressor-like DNA-binding domains"/>
    <property type="match status" value="1"/>
</dbReference>
<dbReference type="CDD" id="cd00093">
    <property type="entry name" value="HTH_XRE"/>
    <property type="match status" value="1"/>
</dbReference>
<evidence type="ECO:0000259" key="1">
    <source>
        <dbReference type="PROSITE" id="PS50943"/>
    </source>
</evidence>
<dbReference type="AlphaFoldDB" id="A0A2N7VQ35"/>